<evidence type="ECO:0000313" key="2">
    <source>
        <dbReference type="EMBL" id="GIH16054.1"/>
    </source>
</evidence>
<dbReference type="AlphaFoldDB" id="A0A8J3QSJ6"/>
<dbReference type="Pfam" id="PF06114">
    <property type="entry name" value="Peptidase_M78"/>
    <property type="match status" value="1"/>
</dbReference>
<name>A0A8J3QSJ6_9ACTN</name>
<dbReference type="InterPro" id="IPR010359">
    <property type="entry name" value="IrrE_HExxH"/>
</dbReference>
<feature type="domain" description="IrrE N-terminal-like" evidence="1">
    <location>
        <begin position="57"/>
        <end position="155"/>
    </location>
</feature>
<evidence type="ECO:0000259" key="1">
    <source>
        <dbReference type="Pfam" id="PF06114"/>
    </source>
</evidence>
<dbReference type="Gene3D" id="1.10.10.2910">
    <property type="match status" value="1"/>
</dbReference>
<dbReference type="PANTHER" id="PTHR43236:SF2">
    <property type="entry name" value="BLL0069 PROTEIN"/>
    <property type="match status" value="1"/>
</dbReference>
<dbReference type="PANTHER" id="PTHR43236">
    <property type="entry name" value="ANTITOXIN HIGA1"/>
    <property type="match status" value="1"/>
</dbReference>
<dbReference type="EMBL" id="BONZ01000039">
    <property type="protein sequence ID" value="GIH16054.1"/>
    <property type="molecule type" value="Genomic_DNA"/>
</dbReference>
<reference evidence="2" key="1">
    <citation type="submission" date="2021-01" db="EMBL/GenBank/DDBJ databases">
        <title>Whole genome shotgun sequence of Rugosimonospora africana NBRC 104875.</title>
        <authorList>
            <person name="Komaki H."/>
            <person name="Tamura T."/>
        </authorList>
    </citation>
    <scope>NUCLEOTIDE SEQUENCE</scope>
    <source>
        <strain evidence="2">NBRC 104875</strain>
    </source>
</reference>
<dbReference type="InterPro" id="IPR052345">
    <property type="entry name" value="Rad_response_metalloprotease"/>
</dbReference>
<dbReference type="Proteomes" id="UP000642748">
    <property type="component" value="Unassembled WGS sequence"/>
</dbReference>
<evidence type="ECO:0000313" key="3">
    <source>
        <dbReference type="Proteomes" id="UP000642748"/>
    </source>
</evidence>
<gene>
    <name evidence="2" type="ORF">Raf01_42260</name>
</gene>
<comment type="caution">
    <text evidence="2">The sequence shown here is derived from an EMBL/GenBank/DDBJ whole genome shotgun (WGS) entry which is preliminary data.</text>
</comment>
<organism evidence="2 3">
    <name type="scientific">Rugosimonospora africana</name>
    <dbReference type="NCBI Taxonomy" id="556532"/>
    <lineage>
        <taxon>Bacteria</taxon>
        <taxon>Bacillati</taxon>
        <taxon>Actinomycetota</taxon>
        <taxon>Actinomycetes</taxon>
        <taxon>Micromonosporales</taxon>
        <taxon>Micromonosporaceae</taxon>
        <taxon>Rugosimonospora</taxon>
    </lineage>
</organism>
<sequence length="321" mass="34688">MTLKLHARRLVAAIPHSSRQALALDPAAALAQQFDVRVVPVEELRESRGAGGWCDGLSFTTDQIVCYAPSRGSRRQNFTLLHELGHILVNEDDAALDWLSDRPDPDRDQERLCDAIAAEILLPEPTINQVLAGAAPTVDHLRQLHASSQASEEVCAIALAARLPVRGAFVLIRRRTATVAFAASSGWPPLRIPRGLAVPARHPLRDLGTRQRWIGWVTPDLRLAFTGHPAASPPSYHAENLLQVDAVAGPRRTTAILLDTSGAGSDIKGDPDETYALDPKLWPTQPGYTCSKCGNNAASGSYECDECGVGPCRACGRCRCF</sequence>
<proteinExistence type="predicted"/>
<keyword evidence="3" id="KW-1185">Reference proteome</keyword>
<protein>
    <recommendedName>
        <fullName evidence="1">IrrE N-terminal-like domain-containing protein</fullName>
    </recommendedName>
</protein>
<dbReference type="RefSeq" id="WP_203919650.1">
    <property type="nucleotide sequence ID" value="NZ_BONZ01000039.1"/>
</dbReference>
<accession>A0A8J3QSJ6</accession>